<feature type="domain" description="DUF7102" evidence="2">
    <location>
        <begin position="581"/>
        <end position="763"/>
    </location>
</feature>
<dbReference type="VEuPathDB" id="FungiDB:BO70DRAFT_300605"/>
<proteinExistence type="predicted"/>
<dbReference type="EMBL" id="MSFL01000036">
    <property type="protein sequence ID" value="PWY68422.1"/>
    <property type="molecule type" value="Genomic_DNA"/>
</dbReference>
<dbReference type="AlphaFoldDB" id="A0A317V698"/>
<evidence type="ECO:0000256" key="1">
    <source>
        <dbReference type="SAM" id="MobiDB-lite"/>
    </source>
</evidence>
<dbReference type="InterPro" id="IPR055528">
    <property type="entry name" value="DUF7102"/>
</dbReference>
<keyword evidence="4" id="KW-1185">Reference proteome</keyword>
<evidence type="ECO:0000259" key="2">
    <source>
        <dbReference type="Pfam" id="PF23394"/>
    </source>
</evidence>
<feature type="compositionally biased region" description="Low complexity" evidence="1">
    <location>
        <begin position="304"/>
        <end position="315"/>
    </location>
</feature>
<dbReference type="OrthoDB" id="3647246at2759"/>
<feature type="region of interest" description="Disordered" evidence="1">
    <location>
        <begin position="238"/>
        <end position="262"/>
    </location>
</feature>
<dbReference type="GeneID" id="37061911"/>
<sequence length="765" mass="85104">MANQNDYLLQYARFHGIASDFTQIDPLRHVDQTCPSPRDPPPLPEDALSELKGHLYHSQEAVEQELHQGKLGIRKEGALYLSSVLRDSKTASTDEYWDKLLPAWGRHDKLKLELPIFNSDNDTYLRPSKDPIQYSQDDYSLVDLPCDLSKAELSKSLPDNNDIEKQVRDERLDCTKASLMLIQDARRGDDYSLEDLESLLQTSLGMAREDPFFYAPKPLLPLDAECFSCCSPSPIPEERVPLSPAVPDSPTRPVPEKPDNPKPVYHSACEEAIEGMNSSLASNSDGEDVLCCNDLLQIDRMSLTDTTTPDTSPSSEQNGHNGECDMDIDIVDTMESFIPETREALAAMCSSNKTSQITYNDITNDIATSDCLPYEGCSTMDATLQKPSGFSSLPSQSGSHSQPEQQAHSSQVGLTKPKSQSSTEKAQNQYSDANRDHLLSSYSHNPGAMDTDTDHNSLPQTPNPSNSQINSRKRPKTRGQDMTSLVDAKNSHPSSTMLSTSLGSLARFMQTRKRIFRRQVPAQSSYFSNNEHNGAERQDTDITDTSTIQITPEGPHTELQFIQNISRIPHIAKRNRGQPELFLSTSLLKSHLSLIQCFEKMDNPPSIVYQDRDTYAERDLYGPRTKTTNFYVQDTKADIVIPPETGIILTNSQATTQLFLPGHEPKITSDIKSINSPLRERVFLLAGHYKYLYVLICHPSSKTTNRTIGGSTGITIDRGMLTPLTSFTAFCDSMASISNVNPLLVPLCLEVIAGWVLALADKHFY</sequence>
<gene>
    <name evidence="3" type="ORF">BO70DRAFT_300605</name>
</gene>
<reference evidence="3 4" key="1">
    <citation type="submission" date="2016-12" db="EMBL/GenBank/DDBJ databases">
        <title>The genomes of Aspergillus section Nigri reveals drivers in fungal speciation.</title>
        <authorList>
            <consortium name="DOE Joint Genome Institute"/>
            <person name="Vesth T.C."/>
            <person name="Nybo J."/>
            <person name="Theobald S."/>
            <person name="Brandl J."/>
            <person name="Frisvad J.C."/>
            <person name="Nielsen K.F."/>
            <person name="Lyhne E.K."/>
            <person name="Kogle M.E."/>
            <person name="Kuo A."/>
            <person name="Riley R."/>
            <person name="Clum A."/>
            <person name="Nolan M."/>
            <person name="Lipzen A."/>
            <person name="Salamov A."/>
            <person name="Henrissat B."/>
            <person name="Wiebenga A."/>
            <person name="De Vries R.P."/>
            <person name="Grigoriev I.V."/>
            <person name="Mortensen U.H."/>
            <person name="Andersen M.R."/>
            <person name="Baker S.E."/>
        </authorList>
    </citation>
    <scope>NUCLEOTIDE SEQUENCE [LARGE SCALE GENOMIC DNA]</scope>
    <source>
        <strain evidence="3 4">CBS 117.55</strain>
    </source>
</reference>
<feature type="compositionally biased region" description="Polar residues" evidence="1">
    <location>
        <begin position="404"/>
        <end position="432"/>
    </location>
</feature>
<accession>A0A317V698</accession>
<evidence type="ECO:0000313" key="4">
    <source>
        <dbReference type="Proteomes" id="UP000247233"/>
    </source>
</evidence>
<organism evidence="3 4">
    <name type="scientific">Aspergillus heteromorphus CBS 117.55</name>
    <dbReference type="NCBI Taxonomy" id="1448321"/>
    <lineage>
        <taxon>Eukaryota</taxon>
        <taxon>Fungi</taxon>
        <taxon>Dikarya</taxon>
        <taxon>Ascomycota</taxon>
        <taxon>Pezizomycotina</taxon>
        <taxon>Eurotiomycetes</taxon>
        <taxon>Eurotiomycetidae</taxon>
        <taxon>Eurotiales</taxon>
        <taxon>Aspergillaceae</taxon>
        <taxon>Aspergillus</taxon>
        <taxon>Aspergillus subgen. Circumdati</taxon>
    </lineage>
</organism>
<dbReference type="RefSeq" id="XP_025395231.1">
    <property type="nucleotide sequence ID" value="XM_025539674.1"/>
</dbReference>
<feature type="region of interest" description="Disordered" evidence="1">
    <location>
        <begin position="383"/>
        <end position="497"/>
    </location>
</feature>
<dbReference type="Proteomes" id="UP000247233">
    <property type="component" value="Unassembled WGS sequence"/>
</dbReference>
<feature type="compositionally biased region" description="Polar residues" evidence="1">
    <location>
        <begin position="456"/>
        <end position="470"/>
    </location>
</feature>
<dbReference type="Pfam" id="PF23394">
    <property type="entry name" value="DUF7102"/>
    <property type="match status" value="1"/>
</dbReference>
<evidence type="ECO:0000313" key="3">
    <source>
        <dbReference type="EMBL" id="PWY68422.1"/>
    </source>
</evidence>
<comment type="caution">
    <text evidence="3">The sequence shown here is derived from an EMBL/GenBank/DDBJ whole genome shotgun (WGS) entry which is preliminary data.</text>
</comment>
<feature type="compositionally biased region" description="Low complexity" evidence="1">
    <location>
        <begin position="387"/>
        <end position="403"/>
    </location>
</feature>
<name>A0A317V698_9EURO</name>
<feature type="region of interest" description="Disordered" evidence="1">
    <location>
        <begin position="303"/>
        <end position="324"/>
    </location>
</feature>
<protein>
    <recommendedName>
        <fullName evidence="2">DUF7102 domain-containing protein</fullName>
    </recommendedName>
</protein>